<accession>A9BM86</accession>
<dbReference type="GO" id="GO:0110001">
    <property type="term" value="C:toxin-antitoxin complex"/>
    <property type="evidence" value="ECO:0007669"/>
    <property type="project" value="InterPro"/>
</dbReference>
<keyword evidence="2" id="KW-1185">Reference proteome</keyword>
<evidence type="ECO:0000313" key="2">
    <source>
        <dbReference type="Proteomes" id="UP000000784"/>
    </source>
</evidence>
<dbReference type="HOGENOM" id="CLU_153067_3_0_4"/>
<dbReference type="EMBL" id="CP000884">
    <property type="protein sequence ID" value="ABX37431.1"/>
    <property type="molecule type" value="Genomic_DNA"/>
</dbReference>
<organism evidence="1 2">
    <name type="scientific">Delftia acidovorans (strain DSM 14801 / SPH-1)</name>
    <dbReference type="NCBI Taxonomy" id="398578"/>
    <lineage>
        <taxon>Bacteria</taxon>
        <taxon>Pseudomonadati</taxon>
        <taxon>Pseudomonadota</taxon>
        <taxon>Betaproteobacteria</taxon>
        <taxon>Burkholderiales</taxon>
        <taxon>Comamonadaceae</taxon>
        <taxon>Delftia</taxon>
    </lineage>
</organism>
<reference evidence="1 2" key="1">
    <citation type="journal article" date="2004" name="Appl. Environ. Microbiol.">
        <title>Mineralization of individual congeners of linear alkylbenzenesulfonate by defined pairs of heterotrophic bacteria.</title>
        <authorList>
            <person name="Schleheck D."/>
            <person name="Knepper T.P."/>
            <person name="Fischer K."/>
            <person name="Cook A.M."/>
        </authorList>
    </citation>
    <scope>NUCLEOTIDE SEQUENCE [LARGE SCALE GENOMIC DNA]</scope>
    <source>
        <strain evidence="2">DSM 14801 / SPH-1</strain>
    </source>
</reference>
<sequence>MHIVARSTLVNFYSRPEHADAKGPLEAWFDMAARAQWTCPQDVKDQIGNASIVGNNRVVFNVKGNDYRLIAAIAYRQQWLYIKFIGTHAQYDKVDAATVDQSLQ</sequence>
<dbReference type="GO" id="GO:0003723">
    <property type="term" value="F:RNA binding"/>
    <property type="evidence" value="ECO:0007669"/>
    <property type="project" value="InterPro"/>
</dbReference>
<name>A9BM86_DELAS</name>
<dbReference type="Proteomes" id="UP000000784">
    <property type="component" value="Chromosome"/>
</dbReference>
<dbReference type="GeneID" id="24116005"/>
<dbReference type="GO" id="GO:0004519">
    <property type="term" value="F:endonuclease activity"/>
    <property type="evidence" value="ECO:0007669"/>
    <property type="project" value="InterPro"/>
</dbReference>
<gene>
    <name evidence="1" type="ordered locus">Daci_4802</name>
</gene>
<evidence type="ECO:0008006" key="3">
    <source>
        <dbReference type="Google" id="ProtNLM"/>
    </source>
</evidence>
<reference evidence="2" key="2">
    <citation type="submission" date="2007-11" db="EMBL/GenBank/DDBJ databases">
        <title>Complete sequence of Delftia acidovorans DSM 14801 / SPH-1.</title>
        <authorList>
            <person name="Copeland A."/>
            <person name="Lucas S."/>
            <person name="Lapidus A."/>
            <person name="Barry K."/>
            <person name="Glavina del Rio T."/>
            <person name="Dalin E."/>
            <person name="Tice H."/>
            <person name="Pitluck S."/>
            <person name="Lowry S."/>
            <person name="Clum A."/>
            <person name="Schmutz J."/>
            <person name="Larimer F."/>
            <person name="Land M."/>
            <person name="Hauser L."/>
            <person name="Kyrpides N."/>
            <person name="Kim E."/>
            <person name="Schleheck D."/>
            <person name="Richardson P."/>
        </authorList>
    </citation>
    <scope>NUCLEOTIDE SEQUENCE [LARGE SCALE GENOMIC DNA]</scope>
    <source>
        <strain evidence="2">DSM 14801 / SPH-1</strain>
    </source>
</reference>
<evidence type="ECO:0000313" key="1">
    <source>
        <dbReference type="EMBL" id="ABX37431.1"/>
    </source>
</evidence>
<proteinExistence type="predicted"/>
<dbReference type="eggNOG" id="COG4680">
    <property type="taxonomic scope" value="Bacteria"/>
</dbReference>
<dbReference type="KEGG" id="dac:Daci_4802"/>
<dbReference type="AlphaFoldDB" id="A9BM86"/>
<protein>
    <recommendedName>
        <fullName evidence="3">Type II toxin-antitoxin system HigB family toxin</fullName>
    </recommendedName>
</protein>
<dbReference type="RefSeq" id="WP_012206601.1">
    <property type="nucleotide sequence ID" value="NC_010002.1"/>
</dbReference>
<dbReference type="Pfam" id="PF09907">
    <property type="entry name" value="HigB_toxin"/>
    <property type="match status" value="1"/>
</dbReference>
<dbReference type="InterPro" id="IPR018669">
    <property type="entry name" value="Toxin_HigB"/>
</dbReference>
<dbReference type="STRING" id="398578.Daci_4802"/>